<evidence type="ECO:0000313" key="2">
    <source>
        <dbReference type="Proteomes" id="UP000568888"/>
    </source>
</evidence>
<name>A0A6V8MX54_9BACT</name>
<accession>A0A6V8MX54</accession>
<reference evidence="2" key="1">
    <citation type="submission" date="2020-06" db="EMBL/GenBank/DDBJ databases">
        <title>Draft genomic sequecing of Geomonas sp. Red736.</title>
        <authorList>
            <person name="Itoh H."/>
            <person name="Xu Z.X."/>
            <person name="Ushijima N."/>
            <person name="Masuda Y."/>
            <person name="Shiratori Y."/>
            <person name="Senoo K."/>
        </authorList>
    </citation>
    <scope>NUCLEOTIDE SEQUENCE [LARGE SCALE GENOMIC DNA]</scope>
    <source>
        <strain evidence="2">Red736</strain>
    </source>
</reference>
<gene>
    <name evidence="1" type="ORF">GMPD_26110</name>
</gene>
<dbReference type="InterPro" id="IPR011964">
    <property type="entry name" value="YVTN_b-propeller_repeat"/>
</dbReference>
<dbReference type="Gene3D" id="2.130.10.10">
    <property type="entry name" value="YVTN repeat-like/Quinoprotein amine dehydrogenase"/>
    <property type="match status" value="1"/>
</dbReference>
<comment type="caution">
    <text evidence="1">The sequence shown here is derived from an EMBL/GenBank/DDBJ whole genome shotgun (WGS) entry which is preliminary data.</text>
</comment>
<dbReference type="RefSeq" id="WP_183348006.1">
    <property type="nucleotide sequence ID" value="NZ_BLXY01000004.1"/>
</dbReference>
<dbReference type="EMBL" id="BLXY01000004">
    <property type="protein sequence ID" value="GFO64692.1"/>
    <property type="molecule type" value="Genomic_DNA"/>
</dbReference>
<dbReference type="NCBIfam" id="TIGR02276">
    <property type="entry name" value="beta_rpt_yvtn"/>
    <property type="match status" value="1"/>
</dbReference>
<dbReference type="AlphaFoldDB" id="A0A6V8MX54"/>
<sequence length="323" mass="34038">MTNPHRRNGQQYLYFSQKTGDSVRVMDIGKDKPKEVETIKVGIQPEHLVTNRSKTRLYVMNRGSNSISIIDTTTAPMEVIATVALGAEPYAIAVDPEQSRAFVSCGPMDDGSIKIIDLSAASPVLQNSTPVRGLLFRGLAVSPDSKRLFVAGGPKDDTINDSISVYDITGSAPVLIAAVEGQNESPEFVYVNPAGSFAIASFRQGGINVFDAAATPPVLLSTVGSGEVNGSALSPDGKLLVMGYAEPAGGEGNYAIYNVSAIPLGTGLFFTSTYAPGPMTFSPDGARLYMISGTELVTYDMTMHPPEVKDHVTLTGPAGGITL</sequence>
<dbReference type="PANTHER" id="PTHR47197:SF3">
    <property type="entry name" value="DIHYDRO-HEME D1 DEHYDROGENASE"/>
    <property type="match status" value="1"/>
</dbReference>
<dbReference type="PANTHER" id="PTHR47197">
    <property type="entry name" value="PROTEIN NIRF"/>
    <property type="match status" value="1"/>
</dbReference>
<dbReference type="SUPFAM" id="SSF50974">
    <property type="entry name" value="Nitrous oxide reductase, N-terminal domain"/>
    <property type="match status" value="1"/>
</dbReference>
<dbReference type="InterPro" id="IPR015943">
    <property type="entry name" value="WD40/YVTN_repeat-like_dom_sf"/>
</dbReference>
<proteinExistence type="predicted"/>
<protein>
    <recommendedName>
        <fullName evidence="3">YncE family protein</fullName>
    </recommendedName>
</protein>
<evidence type="ECO:0000313" key="1">
    <source>
        <dbReference type="EMBL" id="GFO64692.1"/>
    </source>
</evidence>
<dbReference type="Proteomes" id="UP000568888">
    <property type="component" value="Unassembled WGS sequence"/>
</dbReference>
<evidence type="ECO:0008006" key="3">
    <source>
        <dbReference type="Google" id="ProtNLM"/>
    </source>
</evidence>
<dbReference type="InterPro" id="IPR011045">
    <property type="entry name" value="N2O_reductase_N"/>
</dbReference>
<dbReference type="InterPro" id="IPR051200">
    <property type="entry name" value="Host-pathogen_enzymatic-act"/>
</dbReference>
<organism evidence="1 2">
    <name type="scientific">Geomonas paludis</name>
    <dbReference type="NCBI Taxonomy" id="2740185"/>
    <lineage>
        <taxon>Bacteria</taxon>
        <taxon>Pseudomonadati</taxon>
        <taxon>Thermodesulfobacteriota</taxon>
        <taxon>Desulfuromonadia</taxon>
        <taxon>Geobacterales</taxon>
        <taxon>Geobacteraceae</taxon>
        <taxon>Geomonas</taxon>
    </lineage>
</organism>